<evidence type="ECO:0000259" key="1">
    <source>
        <dbReference type="Pfam" id="PF07969"/>
    </source>
</evidence>
<proteinExistence type="predicted"/>
<dbReference type="PANTHER" id="PTHR22642">
    <property type="entry name" value="IMIDAZOLONEPROPIONASE"/>
    <property type="match status" value="1"/>
</dbReference>
<dbReference type="GO" id="GO:0016810">
    <property type="term" value="F:hydrolase activity, acting on carbon-nitrogen (but not peptide) bonds"/>
    <property type="evidence" value="ECO:0007669"/>
    <property type="project" value="InterPro"/>
</dbReference>
<dbReference type="EMBL" id="DRUB01000064">
    <property type="protein sequence ID" value="HHR95922.1"/>
    <property type="molecule type" value="Genomic_DNA"/>
</dbReference>
<dbReference type="Pfam" id="PF07969">
    <property type="entry name" value="Amidohydro_3"/>
    <property type="match status" value="1"/>
</dbReference>
<evidence type="ECO:0000313" key="2">
    <source>
        <dbReference type="EMBL" id="HHR95922.1"/>
    </source>
</evidence>
<dbReference type="AlphaFoldDB" id="A0A7C5UVG0"/>
<dbReference type="Gene3D" id="2.30.40.10">
    <property type="entry name" value="Urease, subunit C, domain 1"/>
    <property type="match status" value="1"/>
</dbReference>
<reference evidence="2" key="1">
    <citation type="journal article" date="2020" name="mSystems">
        <title>Genome- and Community-Level Interaction Insights into Carbon Utilization and Element Cycling Functions of Hydrothermarchaeota in Hydrothermal Sediment.</title>
        <authorList>
            <person name="Zhou Z."/>
            <person name="Liu Y."/>
            <person name="Xu W."/>
            <person name="Pan J."/>
            <person name="Luo Z.H."/>
            <person name="Li M."/>
        </authorList>
    </citation>
    <scope>NUCLEOTIDE SEQUENCE [LARGE SCALE GENOMIC DNA]</scope>
    <source>
        <strain evidence="2">SpSt-1</strain>
    </source>
</reference>
<dbReference type="InterPro" id="IPR013108">
    <property type="entry name" value="Amidohydro_3"/>
</dbReference>
<name>A0A7C5UVG0_9CREN</name>
<feature type="domain" description="Amidohydrolase 3" evidence="1">
    <location>
        <begin position="56"/>
        <end position="261"/>
    </location>
</feature>
<protein>
    <recommendedName>
        <fullName evidence="1">Amidohydrolase 3 domain-containing protein</fullName>
    </recommendedName>
</protein>
<organism evidence="2">
    <name type="scientific">Ignisphaera aggregans</name>
    <dbReference type="NCBI Taxonomy" id="334771"/>
    <lineage>
        <taxon>Archaea</taxon>
        <taxon>Thermoproteota</taxon>
        <taxon>Thermoprotei</taxon>
        <taxon>Desulfurococcales</taxon>
        <taxon>Desulfurococcaceae</taxon>
        <taxon>Ignisphaera</taxon>
    </lineage>
</organism>
<comment type="caution">
    <text evidence="2">The sequence shown here is derived from an EMBL/GenBank/DDBJ whole genome shotgun (WGS) entry which is preliminary data.</text>
</comment>
<sequence length="265" mass="30195">MSVKVFTGKIYMSFKPLKVVRCLVVAFGRVIYAGSDNVCEYICKNTLCENINIDGIALPGFVDSHIHMDTIGIKLNSLDMKNLKSIEDVKNILKVYRNTIGKWIIGLGWDQERFLERRPLTRYDIDEVSNEIPVMLMRICGHLGVVNSKAMEILKLDKIFKDSPNIDIEKGIVKEDILEYIWRNIGIDIDLYGYRKLLNDAQRYIIKHGVTSIGFISVPISVLPALISMDLENKLIVKTHLYMDSISSDIFKSIGLKRGFGDDFL</sequence>
<dbReference type="PANTHER" id="PTHR22642:SF2">
    <property type="entry name" value="PROTEIN LONG AFTER FAR-RED 3"/>
    <property type="match status" value="1"/>
</dbReference>
<dbReference type="Gene3D" id="3.10.310.70">
    <property type="match status" value="1"/>
</dbReference>
<accession>A0A7C5UVG0</accession>
<dbReference type="InterPro" id="IPR011059">
    <property type="entry name" value="Metal-dep_hydrolase_composite"/>
</dbReference>
<gene>
    <name evidence="2" type="ORF">ENL47_03665</name>
</gene>